<dbReference type="Pfam" id="PF00903">
    <property type="entry name" value="Glyoxalase"/>
    <property type="match status" value="2"/>
</dbReference>
<evidence type="ECO:0000313" key="3">
    <source>
        <dbReference type="Proteomes" id="UP000254425"/>
    </source>
</evidence>
<proteinExistence type="predicted"/>
<name>A0A345XPL2_9ACTN</name>
<protein>
    <submittedName>
        <fullName evidence="2">VOC family protein</fullName>
    </submittedName>
</protein>
<evidence type="ECO:0000313" key="2">
    <source>
        <dbReference type="EMBL" id="AXK33578.1"/>
    </source>
</evidence>
<dbReference type="KEGG" id="sarm:DVA86_13885"/>
<reference evidence="2 3" key="1">
    <citation type="submission" date="2018-07" db="EMBL/GenBank/DDBJ databases">
        <title>Draft genome of the type strain Streptomyces armeniacus ATCC 15676.</title>
        <authorList>
            <person name="Labana P."/>
            <person name="Gosse J.T."/>
            <person name="Boddy C.N."/>
        </authorList>
    </citation>
    <scope>NUCLEOTIDE SEQUENCE [LARGE SCALE GENOMIC DNA]</scope>
    <source>
        <strain evidence="2 3">ATCC 15676</strain>
    </source>
</reference>
<dbReference type="PANTHER" id="PTHR33993:SF10">
    <property type="entry name" value="CONSERVED PROTEIN"/>
    <property type="match status" value="1"/>
</dbReference>
<keyword evidence="3" id="KW-1185">Reference proteome</keyword>
<dbReference type="PANTHER" id="PTHR33993">
    <property type="entry name" value="GLYOXALASE-RELATED"/>
    <property type="match status" value="1"/>
</dbReference>
<dbReference type="CDD" id="cd07247">
    <property type="entry name" value="SgaA_N_like"/>
    <property type="match status" value="2"/>
</dbReference>
<dbReference type="InterPro" id="IPR004360">
    <property type="entry name" value="Glyas_Fos-R_dOase_dom"/>
</dbReference>
<dbReference type="InterPro" id="IPR037523">
    <property type="entry name" value="VOC_core"/>
</dbReference>
<dbReference type="Proteomes" id="UP000254425">
    <property type="component" value="Chromosome"/>
</dbReference>
<dbReference type="AlphaFoldDB" id="A0A345XPL2"/>
<dbReference type="RefSeq" id="WP_208878506.1">
    <property type="nucleotide sequence ID" value="NZ_CP031320.1"/>
</dbReference>
<dbReference type="InterPro" id="IPR029068">
    <property type="entry name" value="Glyas_Bleomycin-R_OHBP_Dase"/>
</dbReference>
<feature type="domain" description="VOC" evidence="1">
    <location>
        <begin position="10"/>
        <end position="122"/>
    </location>
</feature>
<dbReference type="PROSITE" id="PS51819">
    <property type="entry name" value="VOC"/>
    <property type="match status" value="2"/>
</dbReference>
<gene>
    <name evidence="2" type="ORF">DVA86_13885</name>
</gene>
<feature type="domain" description="VOC" evidence="1">
    <location>
        <begin position="136"/>
        <end position="261"/>
    </location>
</feature>
<accession>A0A345XPL2</accession>
<sequence length="264" mass="27835">MITTDSVPGSPAWLDLGSRDITATASFYGPVFGWEFESAGPDSGYGFFKLRGKTVAAVGGLTEEGARSAWIVYFRTRDADMAARTVEQRGGTVRAAPSDIDGEGRMAQFSDPQGGQFAVWQPGGHAGLEAVDVPGSLTWTELCTPDAGAAKEFYGSLFGWRTQDMPMPGDGEGTYTLLMPEDGSEDLMHGGIVELPAEYLTQTGGSAYWHPVFGTEDCDAVIARVRDGGGSVTMGPEDAEGVGRLAVCNDPAGAEFVVLKPAEM</sequence>
<dbReference type="EMBL" id="CP031320">
    <property type="protein sequence ID" value="AXK33578.1"/>
    <property type="molecule type" value="Genomic_DNA"/>
</dbReference>
<dbReference type="InterPro" id="IPR052164">
    <property type="entry name" value="Anthracycline_SecMetBiosynth"/>
</dbReference>
<organism evidence="2 3">
    <name type="scientific">Streptomyces armeniacus</name>
    <dbReference type="NCBI Taxonomy" id="83291"/>
    <lineage>
        <taxon>Bacteria</taxon>
        <taxon>Bacillati</taxon>
        <taxon>Actinomycetota</taxon>
        <taxon>Actinomycetes</taxon>
        <taxon>Kitasatosporales</taxon>
        <taxon>Streptomycetaceae</taxon>
        <taxon>Streptomyces</taxon>
    </lineage>
</organism>
<dbReference type="SUPFAM" id="SSF54593">
    <property type="entry name" value="Glyoxalase/Bleomycin resistance protein/Dihydroxybiphenyl dioxygenase"/>
    <property type="match status" value="2"/>
</dbReference>
<evidence type="ECO:0000259" key="1">
    <source>
        <dbReference type="PROSITE" id="PS51819"/>
    </source>
</evidence>
<dbReference type="Gene3D" id="3.10.180.10">
    <property type="entry name" value="2,3-Dihydroxybiphenyl 1,2-Dioxygenase, domain 1"/>
    <property type="match status" value="2"/>
</dbReference>